<dbReference type="RefSeq" id="WP_263540629.1">
    <property type="nucleotide sequence ID" value="NZ_JAOVZO020000020.1"/>
</dbReference>
<evidence type="ECO:0000256" key="1">
    <source>
        <dbReference type="ARBA" id="ARBA00023125"/>
    </source>
</evidence>
<dbReference type="Pfam" id="PF00486">
    <property type="entry name" value="Trans_reg_C"/>
    <property type="match status" value="1"/>
</dbReference>
<evidence type="ECO:0000256" key="3">
    <source>
        <dbReference type="SAM" id="MobiDB-lite"/>
    </source>
</evidence>
<dbReference type="GO" id="GO:0006355">
    <property type="term" value="P:regulation of DNA-templated transcription"/>
    <property type="evidence" value="ECO:0007669"/>
    <property type="project" value="InterPro"/>
</dbReference>
<keyword evidence="4" id="KW-1133">Transmembrane helix</keyword>
<dbReference type="Gene3D" id="1.25.40.10">
    <property type="entry name" value="Tetratricopeptide repeat domain"/>
    <property type="match status" value="1"/>
</dbReference>
<dbReference type="InterPro" id="IPR016032">
    <property type="entry name" value="Sig_transdc_resp-reg_C-effctor"/>
</dbReference>
<dbReference type="AlphaFoldDB" id="A0A9X3YQ81"/>
<evidence type="ECO:0000313" key="7">
    <source>
        <dbReference type="Proteomes" id="UP001139971"/>
    </source>
</evidence>
<keyword evidence="7" id="KW-1185">Reference proteome</keyword>
<organism evidence="6 7">
    <name type="scientific">Tahibacter soli</name>
    <dbReference type="NCBI Taxonomy" id="2983605"/>
    <lineage>
        <taxon>Bacteria</taxon>
        <taxon>Pseudomonadati</taxon>
        <taxon>Pseudomonadota</taxon>
        <taxon>Gammaproteobacteria</taxon>
        <taxon>Lysobacterales</taxon>
        <taxon>Rhodanobacteraceae</taxon>
        <taxon>Tahibacter</taxon>
    </lineage>
</organism>
<reference evidence="6" key="1">
    <citation type="submission" date="2023-02" db="EMBL/GenBank/DDBJ databases">
        <title>Tahibacter soli sp. nov. isolated from soil.</title>
        <authorList>
            <person name="Baek J.H."/>
            <person name="Lee J.K."/>
            <person name="Choi D.G."/>
            <person name="Jeon C.O."/>
        </authorList>
    </citation>
    <scope>NUCLEOTIDE SEQUENCE</scope>
    <source>
        <strain evidence="6">BL</strain>
    </source>
</reference>
<dbReference type="InterPro" id="IPR001867">
    <property type="entry name" value="OmpR/PhoB-type_DNA-bd"/>
</dbReference>
<keyword evidence="4" id="KW-0472">Membrane</keyword>
<feature type="domain" description="OmpR/PhoB-type" evidence="5">
    <location>
        <begin position="3"/>
        <end position="101"/>
    </location>
</feature>
<keyword evidence="4" id="KW-0812">Transmembrane</keyword>
<protein>
    <submittedName>
        <fullName evidence="6">Transcriptional regulator</fullName>
    </submittedName>
</protein>
<evidence type="ECO:0000259" key="5">
    <source>
        <dbReference type="PROSITE" id="PS51755"/>
    </source>
</evidence>
<dbReference type="Gene3D" id="1.10.10.10">
    <property type="entry name" value="Winged helix-like DNA-binding domain superfamily/Winged helix DNA-binding domain"/>
    <property type="match status" value="1"/>
</dbReference>
<sequence>MNHPLYRFRDFTLDPAARELRQGAEPIELPTSAFDCLVYLIERRERAVGRDELMAAIWGRADVADGLLGQTLVRVRRVLGDTGNEQHTIRTVPRFGYRWVAPVDEETAAGPADTAPAPVAPDAEPAPALEAPAPAAASPAAAPRRAIWPAVAALAVVAAITLAAWLWRAPPATQATAAPPPALTTAALVLPAVVEAGEDWAWLRLGLMDLVAARLRRGDLATAASESVVALVRDRPVSHAESLLDASDIAGADTLRILPSVDLADGRWTVKLTARGGGNDLVVEARAADAIAAAREAVDTLLLRLGHRPPADANRPQGLDELLQRTRAAMLADRLDLAGDLIRDADPALRDRPEIALRQAQIELRAGAYDAVDARVSALLDRLSRERDAVLRGRALTTLATSDVRRGRPADAAPRYAEAITLLTDRGDPEALGAAYLGRGIVAILRDDYQAALADLGLARTEMDAAGDALGVAQVDLNLGVIEARRQRPAQAVAALEEAAARLKRLGARAEYLAAVVAIAELQQDLLEPAAALATTEAFWPPETQTPNPRLRWKLTLVRGEALAENGRLRDAQTLVDRVAHEADPEADAAVRAQVAALGARLALARGDANAAATLAAATLTPLLEQTDVARYLRAWTTRLAALRALGDRALAASETARFRAWLETQQPPDWRRVYGDVAAAEQLRTEGRVDEALDVYARALARADELAVTPADLVEVIRPYSLALIEAGRFGQARALSSRISRWADSDLRAASVFVALNAALNQADALQQAQSRAQTLAGERPVR</sequence>
<name>A0A9X3YQ81_9GAMM</name>
<accession>A0A9X3YQ81</accession>
<dbReference type="InterPro" id="IPR036388">
    <property type="entry name" value="WH-like_DNA-bd_sf"/>
</dbReference>
<evidence type="ECO:0000256" key="2">
    <source>
        <dbReference type="PROSITE-ProRule" id="PRU01091"/>
    </source>
</evidence>
<evidence type="ECO:0000313" key="6">
    <source>
        <dbReference type="EMBL" id="MDC8015440.1"/>
    </source>
</evidence>
<dbReference type="GO" id="GO:0003677">
    <property type="term" value="F:DNA binding"/>
    <property type="evidence" value="ECO:0007669"/>
    <property type="project" value="UniProtKB-UniRule"/>
</dbReference>
<dbReference type="Proteomes" id="UP001139971">
    <property type="component" value="Unassembled WGS sequence"/>
</dbReference>
<comment type="caution">
    <text evidence="6">The sequence shown here is derived from an EMBL/GenBank/DDBJ whole genome shotgun (WGS) entry which is preliminary data.</text>
</comment>
<proteinExistence type="predicted"/>
<dbReference type="EMBL" id="JAOVZO020000020">
    <property type="protein sequence ID" value="MDC8015440.1"/>
    <property type="molecule type" value="Genomic_DNA"/>
</dbReference>
<gene>
    <name evidence="6" type="ORF">OD750_023180</name>
</gene>
<dbReference type="CDD" id="cd00383">
    <property type="entry name" value="trans_reg_C"/>
    <property type="match status" value="1"/>
</dbReference>
<evidence type="ECO:0000256" key="4">
    <source>
        <dbReference type="SAM" id="Phobius"/>
    </source>
</evidence>
<dbReference type="SMART" id="SM00862">
    <property type="entry name" value="Trans_reg_C"/>
    <property type="match status" value="1"/>
</dbReference>
<keyword evidence="1 2" id="KW-0238">DNA-binding</keyword>
<feature type="transmembrane region" description="Helical" evidence="4">
    <location>
        <begin position="146"/>
        <end position="167"/>
    </location>
</feature>
<dbReference type="SUPFAM" id="SSF48452">
    <property type="entry name" value="TPR-like"/>
    <property type="match status" value="1"/>
</dbReference>
<dbReference type="GO" id="GO:0000160">
    <property type="term" value="P:phosphorelay signal transduction system"/>
    <property type="evidence" value="ECO:0007669"/>
    <property type="project" value="InterPro"/>
</dbReference>
<dbReference type="SUPFAM" id="SSF46894">
    <property type="entry name" value="C-terminal effector domain of the bipartite response regulators"/>
    <property type="match status" value="1"/>
</dbReference>
<dbReference type="InterPro" id="IPR011990">
    <property type="entry name" value="TPR-like_helical_dom_sf"/>
</dbReference>
<dbReference type="PROSITE" id="PS51755">
    <property type="entry name" value="OMPR_PHOB"/>
    <property type="match status" value="1"/>
</dbReference>
<feature type="region of interest" description="Disordered" evidence="3">
    <location>
        <begin position="108"/>
        <end position="134"/>
    </location>
</feature>
<feature type="DNA-binding region" description="OmpR/PhoB-type" evidence="2">
    <location>
        <begin position="3"/>
        <end position="101"/>
    </location>
</feature>